<gene>
    <name evidence="9" type="ORF">M437DRAFT_55307</name>
</gene>
<evidence type="ECO:0000256" key="6">
    <source>
        <dbReference type="SAM" id="MobiDB-lite"/>
    </source>
</evidence>
<feature type="transmembrane region" description="Helical" evidence="7">
    <location>
        <begin position="482"/>
        <end position="503"/>
    </location>
</feature>
<dbReference type="InterPro" id="IPR020846">
    <property type="entry name" value="MFS_dom"/>
</dbReference>
<feature type="compositionally biased region" description="Acidic residues" evidence="6">
    <location>
        <begin position="44"/>
        <end position="55"/>
    </location>
</feature>
<sequence length="532" mass="59043">MTQSAQLTQDQPSWGHSSSDTLEANRVDEQQHIAREKSQTSQEIDPDVEIVDWDGPNDPENPFNWPVRQKWILTSVALFGTFIALLNGTSMAVAAEAYNRQFGISDAHFPNSYWPIASWALGGGVFMMILLPILEDFGVRWGYLITYIVLIIFIVPSAVAQNFATLVVTRFIAGGCVSLLGNTISSIICDIWAGDRGRTVPMELYITVYLFGSTMGPVVGGAIYQFLNWRWIFYIQIIWYGAFIPLFFFTIKETRGSVILKQRAKKIRAATGKKAYTRDELNHIPIWQVVKTSVQRPAYMLFTEWVVFSLTMWSAFAVGLVYLFTQSIEEVFTGLYGWPAYSTGYVQAAVGIGELLGFWVSYANIHFYFRSAKSNPIDPGTPVPEARLYMSPVGGFFGMTGGMFIYAWTSYPDIPWIAPAIGLAMVGFGINIVCSSIAQYLMDSYSKYAGSAIAAVAFGENVFSAFLPLAAQSMYTNLGYQWASSVLAFLSLALACAPIILLLKGPEIRARSPFIQEARYEHDVKGSGGEEA</sequence>
<dbReference type="FunFam" id="1.20.1250.20:FF:000082">
    <property type="entry name" value="MFS multidrug transporter, putative"/>
    <property type="match status" value="1"/>
</dbReference>
<feature type="transmembrane region" description="Helical" evidence="7">
    <location>
        <begin position="171"/>
        <end position="192"/>
    </location>
</feature>
<feature type="compositionally biased region" description="Polar residues" evidence="6">
    <location>
        <begin position="1"/>
        <end position="22"/>
    </location>
</feature>
<feature type="transmembrane region" description="Helical" evidence="7">
    <location>
        <begin position="141"/>
        <end position="159"/>
    </location>
</feature>
<evidence type="ECO:0000256" key="4">
    <source>
        <dbReference type="ARBA" id="ARBA00022989"/>
    </source>
</evidence>
<dbReference type="HOGENOM" id="CLU_008455_0_5_1"/>
<dbReference type="Gene3D" id="1.20.1250.20">
    <property type="entry name" value="MFS general substrate transporter like domains"/>
    <property type="match status" value="1"/>
</dbReference>
<comment type="subcellular location">
    <subcellularLocation>
        <location evidence="1">Membrane</location>
        <topology evidence="1">Multi-pass membrane protein</topology>
    </subcellularLocation>
</comment>
<dbReference type="PANTHER" id="PTHR23502:SF52">
    <property type="entry name" value="MULTIDRUG TRANSPORTER, PUTATIVE (AFU_ORTHOLOGUE AFUA_2G17730)-RELATED"/>
    <property type="match status" value="1"/>
</dbReference>
<feature type="transmembrane region" description="Helical" evidence="7">
    <location>
        <begin position="204"/>
        <end position="225"/>
    </location>
</feature>
<feature type="transmembrane region" description="Helical" evidence="7">
    <location>
        <begin position="305"/>
        <end position="325"/>
    </location>
</feature>
<feature type="transmembrane region" description="Helical" evidence="7">
    <location>
        <begin position="231"/>
        <end position="251"/>
    </location>
</feature>
<dbReference type="STRING" id="1043003.A0A074VR76"/>
<dbReference type="RefSeq" id="XP_040877195.1">
    <property type="nucleotide sequence ID" value="XM_041022841.1"/>
</dbReference>
<feature type="transmembrane region" description="Helical" evidence="7">
    <location>
        <begin position="345"/>
        <end position="367"/>
    </location>
</feature>
<feature type="transmembrane region" description="Helical" evidence="7">
    <location>
        <begin position="71"/>
        <end position="93"/>
    </location>
</feature>
<organism evidence="9 10">
    <name type="scientific">Aureobasidium melanogenum (strain CBS 110374)</name>
    <name type="common">Aureobasidium pullulans var. melanogenum</name>
    <dbReference type="NCBI Taxonomy" id="1043003"/>
    <lineage>
        <taxon>Eukaryota</taxon>
        <taxon>Fungi</taxon>
        <taxon>Dikarya</taxon>
        <taxon>Ascomycota</taxon>
        <taxon>Pezizomycotina</taxon>
        <taxon>Dothideomycetes</taxon>
        <taxon>Dothideomycetidae</taxon>
        <taxon>Dothideales</taxon>
        <taxon>Saccotheciaceae</taxon>
        <taxon>Aureobasidium</taxon>
    </lineage>
</organism>
<dbReference type="AlphaFoldDB" id="A0A074VR76"/>
<keyword evidence="5 7" id="KW-0472">Membrane</keyword>
<dbReference type="GO" id="GO:0005886">
    <property type="term" value="C:plasma membrane"/>
    <property type="evidence" value="ECO:0007669"/>
    <property type="project" value="TreeGrafter"/>
</dbReference>
<dbReference type="GO" id="GO:0022857">
    <property type="term" value="F:transmembrane transporter activity"/>
    <property type="evidence" value="ECO:0007669"/>
    <property type="project" value="InterPro"/>
</dbReference>
<evidence type="ECO:0000313" key="9">
    <source>
        <dbReference type="EMBL" id="KEQ60172.1"/>
    </source>
</evidence>
<evidence type="ECO:0000259" key="8">
    <source>
        <dbReference type="PROSITE" id="PS50850"/>
    </source>
</evidence>
<dbReference type="PANTHER" id="PTHR23502">
    <property type="entry name" value="MAJOR FACILITATOR SUPERFAMILY"/>
    <property type="match status" value="1"/>
</dbReference>
<dbReference type="Proteomes" id="UP000030672">
    <property type="component" value="Unassembled WGS sequence"/>
</dbReference>
<comment type="similarity">
    <text evidence="2">Belongs to the major facilitator superfamily.</text>
</comment>
<reference evidence="9 10" key="1">
    <citation type="journal article" date="2014" name="BMC Genomics">
        <title>Genome sequencing of four Aureobasidium pullulans varieties: biotechnological potential, stress tolerance, and description of new species.</title>
        <authorList>
            <person name="Gostin Ar C."/>
            <person name="Ohm R.A."/>
            <person name="Kogej T."/>
            <person name="Sonjak S."/>
            <person name="Turk M."/>
            <person name="Zajc J."/>
            <person name="Zalar P."/>
            <person name="Grube M."/>
            <person name="Sun H."/>
            <person name="Han J."/>
            <person name="Sharma A."/>
            <person name="Chiniquy J."/>
            <person name="Ngan C.Y."/>
            <person name="Lipzen A."/>
            <person name="Barry K."/>
            <person name="Grigoriev I.V."/>
            <person name="Gunde-Cimerman N."/>
        </authorList>
    </citation>
    <scope>NUCLEOTIDE SEQUENCE [LARGE SCALE GENOMIC DNA]</scope>
    <source>
        <strain evidence="9 10">CBS 110374</strain>
    </source>
</reference>
<evidence type="ECO:0000313" key="10">
    <source>
        <dbReference type="Proteomes" id="UP000030672"/>
    </source>
</evidence>
<dbReference type="GeneID" id="63916214"/>
<dbReference type="SUPFAM" id="SSF103473">
    <property type="entry name" value="MFS general substrate transporter"/>
    <property type="match status" value="1"/>
</dbReference>
<keyword evidence="3 7" id="KW-0812">Transmembrane</keyword>
<proteinExistence type="inferred from homology"/>
<feature type="compositionally biased region" description="Basic and acidic residues" evidence="6">
    <location>
        <begin position="23"/>
        <end position="38"/>
    </location>
</feature>
<evidence type="ECO:0000256" key="5">
    <source>
        <dbReference type="ARBA" id="ARBA00023136"/>
    </source>
</evidence>
<feature type="transmembrane region" description="Helical" evidence="7">
    <location>
        <begin position="113"/>
        <end position="134"/>
    </location>
</feature>
<feature type="domain" description="Major facilitator superfamily (MFS) profile" evidence="8">
    <location>
        <begin position="73"/>
        <end position="509"/>
    </location>
</feature>
<feature type="transmembrane region" description="Helical" evidence="7">
    <location>
        <begin position="388"/>
        <end position="408"/>
    </location>
</feature>
<dbReference type="Pfam" id="PF07690">
    <property type="entry name" value="MFS_1"/>
    <property type="match status" value="1"/>
</dbReference>
<evidence type="ECO:0000256" key="7">
    <source>
        <dbReference type="SAM" id="Phobius"/>
    </source>
</evidence>
<evidence type="ECO:0000256" key="1">
    <source>
        <dbReference type="ARBA" id="ARBA00004141"/>
    </source>
</evidence>
<evidence type="ECO:0000256" key="2">
    <source>
        <dbReference type="ARBA" id="ARBA00008335"/>
    </source>
</evidence>
<feature type="transmembrane region" description="Helical" evidence="7">
    <location>
        <begin position="414"/>
        <end position="441"/>
    </location>
</feature>
<feature type="transmembrane region" description="Helical" evidence="7">
    <location>
        <begin position="448"/>
        <end position="470"/>
    </location>
</feature>
<dbReference type="InterPro" id="IPR036259">
    <property type="entry name" value="MFS_trans_sf"/>
</dbReference>
<dbReference type="PROSITE" id="PS50850">
    <property type="entry name" value="MFS"/>
    <property type="match status" value="1"/>
</dbReference>
<accession>A0A074VR76</accession>
<dbReference type="EMBL" id="KL584844">
    <property type="protein sequence ID" value="KEQ60172.1"/>
    <property type="molecule type" value="Genomic_DNA"/>
</dbReference>
<keyword evidence="10" id="KW-1185">Reference proteome</keyword>
<name>A0A074VR76_AURM1</name>
<protein>
    <submittedName>
        <fullName evidence="9">MFS general substrate transporter</fullName>
    </submittedName>
</protein>
<keyword evidence="4 7" id="KW-1133">Transmembrane helix</keyword>
<feature type="region of interest" description="Disordered" evidence="6">
    <location>
        <begin position="1"/>
        <end position="55"/>
    </location>
</feature>
<evidence type="ECO:0000256" key="3">
    <source>
        <dbReference type="ARBA" id="ARBA00022692"/>
    </source>
</evidence>
<dbReference type="InterPro" id="IPR011701">
    <property type="entry name" value="MFS"/>
</dbReference>